<dbReference type="OrthoDB" id="3212792at2"/>
<dbReference type="SUPFAM" id="SSF55298">
    <property type="entry name" value="YjgF-like"/>
    <property type="match status" value="1"/>
</dbReference>
<dbReference type="Pfam" id="PF01042">
    <property type="entry name" value="Ribonuc_L-PSP"/>
    <property type="match status" value="1"/>
</dbReference>
<name>A0A1B7LV89_9MICC</name>
<dbReference type="PANTHER" id="PTHR43857">
    <property type="entry name" value="BLR7761 PROTEIN"/>
    <property type="match status" value="1"/>
</dbReference>
<protein>
    <submittedName>
        <fullName evidence="1">Enamine deaminase RidA</fullName>
    </submittedName>
</protein>
<dbReference type="InterPro" id="IPR035959">
    <property type="entry name" value="RutC-like_sf"/>
</dbReference>
<dbReference type="STRING" id="1837282.A6F49_01320"/>
<dbReference type="InterPro" id="IPR006175">
    <property type="entry name" value="YjgF/YER057c/UK114"/>
</dbReference>
<sequence>MKKQRHYADTVAEPAAGMWSNCLRVGDQIFIAGLTSRGLDGKTILGDNEYEQAKVIFQKIKDLVETAGAVMDDVVKLTLYVTDIKNNEGVWKARQEFFTGDFPAAALVEVSALADPKILVEIEAIAVAGCSSN</sequence>
<proteinExistence type="predicted"/>
<dbReference type="Proteomes" id="UP000078292">
    <property type="component" value="Unassembled WGS sequence"/>
</dbReference>
<organism evidence="1 2">
    <name type="scientific">Enteractinococcus helveticum</name>
    <dbReference type="NCBI Taxonomy" id="1837282"/>
    <lineage>
        <taxon>Bacteria</taxon>
        <taxon>Bacillati</taxon>
        <taxon>Actinomycetota</taxon>
        <taxon>Actinomycetes</taxon>
        <taxon>Micrococcales</taxon>
        <taxon>Micrococcaceae</taxon>
    </lineage>
</organism>
<dbReference type="PANTHER" id="PTHR43857:SF1">
    <property type="entry name" value="YJGH FAMILY PROTEIN"/>
    <property type="match status" value="1"/>
</dbReference>
<dbReference type="Gene3D" id="3.30.1330.40">
    <property type="entry name" value="RutC-like"/>
    <property type="match status" value="1"/>
</dbReference>
<evidence type="ECO:0000313" key="1">
    <source>
        <dbReference type="EMBL" id="OAV52040.1"/>
    </source>
</evidence>
<reference evidence="1 2" key="1">
    <citation type="submission" date="2016-04" db="EMBL/GenBank/DDBJ databases">
        <title>First whole genome shotgun sequence of the bacterium Enteractinococcus sp. strain UASWS1574.</title>
        <authorList>
            <person name="Crovadore J."/>
            <person name="Chablais R."/>
            <person name="Lefort F."/>
        </authorList>
    </citation>
    <scope>NUCLEOTIDE SEQUENCE [LARGE SCALE GENOMIC DNA]</scope>
    <source>
        <strain evidence="1 2">UASWS1574</strain>
    </source>
</reference>
<keyword evidence="2" id="KW-1185">Reference proteome</keyword>
<gene>
    <name evidence="1" type="ORF">A6F49_01320</name>
</gene>
<accession>A0A1B7LV89</accession>
<comment type="caution">
    <text evidence="1">The sequence shown here is derived from an EMBL/GenBank/DDBJ whole genome shotgun (WGS) entry which is preliminary data.</text>
</comment>
<dbReference type="EMBL" id="LXEY01000112">
    <property type="protein sequence ID" value="OAV52040.1"/>
    <property type="molecule type" value="Genomic_DNA"/>
</dbReference>
<evidence type="ECO:0000313" key="2">
    <source>
        <dbReference type="Proteomes" id="UP000078292"/>
    </source>
</evidence>
<dbReference type="AlphaFoldDB" id="A0A1B7LV89"/>